<evidence type="ECO:0000256" key="1">
    <source>
        <dbReference type="SAM" id="Phobius"/>
    </source>
</evidence>
<name>A0A0L0HHP6_SPIPD</name>
<dbReference type="GeneID" id="27687220"/>
<organism evidence="2 3">
    <name type="scientific">Spizellomyces punctatus (strain DAOM BR117)</name>
    <dbReference type="NCBI Taxonomy" id="645134"/>
    <lineage>
        <taxon>Eukaryota</taxon>
        <taxon>Fungi</taxon>
        <taxon>Fungi incertae sedis</taxon>
        <taxon>Chytridiomycota</taxon>
        <taxon>Chytridiomycota incertae sedis</taxon>
        <taxon>Chytridiomycetes</taxon>
        <taxon>Spizellomycetales</taxon>
        <taxon>Spizellomycetaceae</taxon>
        <taxon>Spizellomyces</taxon>
    </lineage>
</organism>
<accession>A0A0L0HHP6</accession>
<gene>
    <name evidence="2" type="ORF">SPPG_03722</name>
</gene>
<dbReference type="VEuPathDB" id="FungiDB:SPPG_03722"/>
<keyword evidence="1" id="KW-0472">Membrane</keyword>
<dbReference type="InParanoid" id="A0A0L0HHP6"/>
<dbReference type="OrthoDB" id="10301561at2759"/>
<dbReference type="AlphaFoldDB" id="A0A0L0HHP6"/>
<keyword evidence="1" id="KW-0812">Transmembrane</keyword>
<feature type="transmembrane region" description="Helical" evidence="1">
    <location>
        <begin position="200"/>
        <end position="220"/>
    </location>
</feature>
<feature type="transmembrane region" description="Helical" evidence="1">
    <location>
        <begin position="109"/>
        <end position="133"/>
    </location>
</feature>
<proteinExistence type="predicted"/>
<sequence length="282" mass="31851">MLNPATVLILERLAASFCVGAVLMDCLYMFISLPALKLKGTIRVLWLVAYLGLIMDASISWFNINWAVAGGSILVYNIMMFSTPLRDLTHRTFLNLITVRRLRSVLPNMPVAVYYVAGCGWLVLCVLEFYFFFRDVPDMDLWTTPIIDTPSFAKELRITLLTLSFVTLILSNTTDFIILHKVIATKSALDGDKSKKRFIGTIYMRCIICSIIMCLVEWALGICQSIGIVKFAAAYLSKVNLSITLHSFFFFTDTLYEISHEFIDPSLIPAQIPIRTVNISED</sequence>
<reference evidence="2 3" key="1">
    <citation type="submission" date="2009-08" db="EMBL/GenBank/DDBJ databases">
        <title>The Genome Sequence of Spizellomyces punctatus strain DAOM BR117.</title>
        <authorList>
            <consortium name="The Broad Institute Genome Sequencing Platform"/>
            <person name="Russ C."/>
            <person name="Cuomo C."/>
            <person name="Shea T."/>
            <person name="Young S.K."/>
            <person name="Zeng Q."/>
            <person name="Koehrsen M."/>
            <person name="Haas B."/>
            <person name="Borodovsky M."/>
            <person name="Guigo R."/>
            <person name="Alvarado L."/>
            <person name="Berlin A."/>
            <person name="Bochicchio J."/>
            <person name="Borenstein D."/>
            <person name="Chapman S."/>
            <person name="Chen Z."/>
            <person name="Engels R."/>
            <person name="Freedman E."/>
            <person name="Gellesch M."/>
            <person name="Goldberg J."/>
            <person name="Griggs A."/>
            <person name="Gujja S."/>
            <person name="Heiman D."/>
            <person name="Hepburn T."/>
            <person name="Howarth C."/>
            <person name="Jen D."/>
            <person name="Larson L."/>
            <person name="Lewis B."/>
            <person name="Mehta T."/>
            <person name="Park D."/>
            <person name="Pearson M."/>
            <person name="Roberts A."/>
            <person name="Saif S."/>
            <person name="Shenoy N."/>
            <person name="Sisk P."/>
            <person name="Stolte C."/>
            <person name="Sykes S."/>
            <person name="Thomson T."/>
            <person name="Walk T."/>
            <person name="White J."/>
            <person name="Yandava C."/>
            <person name="Burger G."/>
            <person name="Gray M.W."/>
            <person name="Holland P.W.H."/>
            <person name="King N."/>
            <person name="Lang F.B.F."/>
            <person name="Roger A.J."/>
            <person name="Ruiz-Trillo I."/>
            <person name="Lander E."/>
            <person name="Nusbaum C."/>
        </authorList>
    </citation>
    <scope>NUCLEOTIDE SEQUENCE [LARGE SCALE GENOMIC DNA]</scope>
    <source>
        <strain evidence="2 3">DAOM BR117</strain>
    </source>
</reference>
<feature type="transmembrane region" description="Helical" evidence="1">
    <location>
        <begin position="68"/>
        <end position="88"/>
    </location>
</feature>
<keyword evidence="3" id="KW-1185">Reference proteome</keyword>
<evidence type="ECO:0000313" key="2">
    <source>
        <dbReference type="EMBL" id="KND00598.1"/>
    </source>
</evidence>
<keyword evidence="1" id="KW-1133">Transmembrane helix</keyword>
<feature type="transmembrane region" description="Helical" evidence="1">
    <location>
        <begin position="158"/>
        <end position="179"/>
    </location>
</feature>
<protein>
    <submittedName>
        <fullName evidence="2">Uncharacterized protein</fullName>
    </submittedName>
</protein>
<dbReference type="RefSeq" id="XP_016608637.1">
    <property type="nucleotide sequence ID" value="XM_016751977.1"/>
</dbReference>
<dbReference type="Proteomes" id="UP000053201">
    <property type="component" value="Unassembled WGS sequence"/>
</dbReference>
<dbReference type="EMBL" id="KQ257455">
    <property type="protein sequence ID" value="KND00598.1"/>
    <property type="molecule type" value="Genomic_DNA"/>
</dbReference>
<evidence type="ECO:0000313" key="3">
    <source>
        <dbReference type="Proteomes" id="UP000053201"/>
    </source>
</evidence>
<feature type="transmembrane region" description="Helical" evidence="1">
    <location>
        <begin position="12"/>
        <end position="31"/>
    </location>
</feature>